<evidence type="ECO:0000313" key="3">
    <source>
        <dbReference type="EMBL" id="STY23373.1"/>
    </source>
</evidence>
<dbReference type="InterPro" id="IPR021055">
    <property type="entry name" value="T4BSS_IcmL/DotI"/>
</dbReference>
<dbReference type="EMBL" id="LNYZ01000001">
    <property type="protein sequence ID" value="KTD80939.1"/>
    <property type="molecule type" value="Genomic_DNA"/>
</dbReference>
<evidence type="ECO:0000256" key="1">
    <source>
        <dbReference type="SAM" id="SignalP"/>
    </source>
</evidence>
<dbReference type="Pfam" id="PF11393">
    <property type="entry name" value="T4BSS_DotI_IcmL"/>
    <property type="match status" value="3"/>
</dbReference>
<dbReference type="AlphaFoldDB" id="A0A378L987"/>
<accession>A0A378L987</accession>
<keyword evidence="1" id="KW-0732">Signal</keyword>
<dbReference type="OrthoDB" id="5635868at2"/>
<gene>
    <name evidence="2" type="ORF">Lstg_0166</name>
    <name evidence="3" type="ORF">NCTC11991_01981</name>
</gene>
<dbReference type="Proteomes" id="UP000054820">
    <property type="component" value="Unassembled WGS sequence"/>
</dbReference>
<evidence type="ECO:0000313" key="2">
    <source>
        <dbReference type="EMBL" id="KTD80939.1"/>
    </source>
</evidence>
<organism evidence="3 5">
    <name type="scientific">Legionella steigerwaltii</name>
    <dbReference type="NCBI Taxonomy" id="460"/>
    <lineage>
        <taxon>Bacteria</taxon>
        <taxon>Pseudomonadati</taxon>
        <taxon>Pseudomonadota</taxon>
        <taxon>Gammaproteobacteria</taxon>
        <taxon>Legionellales</taxon>
        <taxon>Legionellaceae</taxon>
        <taxon>Legionella</taxon>
    </lineage>
</organism>
<sequence>MKKIIVCGALFNLICLQVYAAQTPDAISEKISTSVKPYRGLQQAEAVHPKKTNTTHQSIGINCDYRISAETQIDKTLMANWAKYAVLHSFDFDSLSLDGQLKNLRACYTKNGWLSFTNALKDNINSIKTQNLIVSSTLDGEVQLIDVQENQWKMNVPIKVLYKNDKEEVTHFLNVYIIISWRNAFKLGIVQMVATPRSASLSQKAISMREAMKGLSFSVAEQINKAESLQKEVSSFMASLFVSAPRAPFSEIDGALSQPQLGLKIERDNAKLLQHLVKIQKHQYHEKSIETQTANLILDEYKNLVKIVGIEKSAKAGVEWAKNQFLAVKTDVFDTKLPQLLSSFKERGTVGFNSALQNLKAIKIQIPASQQRDKKSQRVENKKNQWNITFPMQVAQQNDKNQITQLNVNLTIGRNTNGEPVILKVNAIPSGTTSSSNNTEIVASNAHIPSSQQRAGSIQKIQRNNEIKPVQGLEISQEAQVPNIIFNTSSEQLNRPETINCDFKIPDGMAKIDEGLAIKWAENAAIQSFDFNSASIDTQLEKLKSCYTAKGWEHFKNALDKSGNIEAIKSQNLIMSSKVSGQTKLVGIKKNQWNMELLLQVIYQNKQVKVIKFLNVNLSMERKPSGEFGITRIIATLNDPESTNKAATNLSNKNIDSVQNTQQPTMEQQKKVDLIDCDYKIPVEMKNINQDIISDWAEYAVTKSFDFDSESIDTQLKKLQSCYMEQSWYEFINSLEKSGKMKTFKTKKLRATSQIDGKIQLIESRDNIWTLSLPLKINYQFESGNVMQLLNVDLTIGRKSTGGLGIIQLNSSLRVASIPRSTELLASPEHALG</sequence>
<proteinExistence type="predicted"/>
<name>A0A378L987_9GAMM</name>
<protein>
    <submittedName>
        <fullName evidence="3">IcmL-like protein</fullName>
    </submittedName>
</protein>
<keyword evidence="4" id="KW-1185">Reference proteome</keyword>
<reference evidence="3 5" key="2">
    <citation type="submission" date="2018-06" db="EMBL/GenBank/DDBJ databases">
        <authorList>
            <consortium name="Pathogen Informatics"/>
            <person name="Doyle S."/>
        </authorList>
    </citation>
    <scope>NUCLEOTIDE SEQUENCE [LARGE SCALE GENOMIC DNA]</scope>
    <source>
        <strain evidence="3 5">NCTC11991</strain>
    </source>
</reference>
<feature type="chain" id="PRO_5017011655" evidence="1">
    <location>
        <begin position="21"/>
        <end position="833"/>
    </location>
</feature>
<dbReference type="RefSeq" id="WP_058475764.1">
    <property type="nucleotide sequence ID" value="NZ_CAAAIO010000002.1"/>
</dbReference>
<evidence type="ECO:0000313" key="4">
    <source>
        <dbReference type="Proteomes" id="UP000054820"/>
    </source>
</evidence>
<dbReference type="Proteomes" id="UP000255110">
    <property type="component" value="Unassembled WGS sequence"/>
</dbReference>
<dbReference type="EMBL" id="UGOY01000001">
    <property type="protein sequence ID" value="STY23373.1"/>
    <property type="molecule type" value="Genomic_DNA"/>
</dbReference>
<evidence type="ECO:0000313" key="5">
    <source>
        <dbReference type="Proteomes" id="UP000255110"/>
    </source>
</evidence>
<reference evidence="2 4" key="1">
    <citation type="submission" date="2015-11" db="EMBL/GenBank/DDBJ databases">
        <title>Genomic analysis of 38 Legionella species identifies large and diverse effector repertoires.</title>
        <authorList>
            <person name="Burstein D."/>
            <person name="Amaro F."/>
            <person name="Zusman T."/>
            <person name="Lifshitz Z."/>
            <person name="Cohen O."/>
            <person name="Gilbert J.A."/>
            <person name="Pupko T."/>
            <person name="Shuman H.A."/>
            <person name="Segal G."/>
        </authorList>
    </citation>
    <scope>NUCLEOTIDE SEQUENCE [LARGE SCALE GENOMIC DNA]</scope>
    <source>
        <strain evidence="2 4">SC-18-C9</strain>
    </source>
</reference>
<dbReference type="CDD" id="cd16385">
    <property type="entry name" value="IcmL"/>
    <property type="match status" value="3"/>
</dbReference>
<feature type="signal peptide" evidence="1">
    <location>
        <begin position="1"/>
        <end position="20"/>
    </location>
</feature>